<dbReference type="PIRSF" id="PIRSF029285">
    <property type="entry name" value="Aminopept"/>
    <property type="match status" value="1"/>
</dbReference>
<dbReference type="KEGG" id="lbi:LEPBI_I0910"/>
<evidence type="ECO:0008006" key="3">
    <source>
        <dbReference type="Google" id="ProtNLM"/>
    </source>
</evidence>
<evidence type="ECO:0000313" key="2">
    <source>
        <dbReference type="Proteomes" id="UP000001847"/>
    </source>
</evidence>
<organism evidence="1 2">
    <name type="scientific">Leptospira biflexa serovar Patoc (strain Patoc 1 / ATCC 23582 / Paris)</name>
    <dbReference type="NCBI Taxonomy" id="456481"/>
    <lineage>
        <taxon>Bacteria</taxon>
        <taxon>Pseudomonadati</taxon>
        <taxon>Spirochaetota</taxon>
        <taxon>Spirochaetia</taxon>
        <taxon>Leptospirales</taxon>
        <taxon>Leptospiraceae</taxon>
        <taxon>Leptospira</taxon>
    </lineage>
</organism>
<dbReference type="STRING" id="456481.LEPBI_I0910"/>
<gene>
    <name evidence="1" type="ordered locus">LEPBI_I0910</name>
</gene>
<name>B0SLY2_LEPBP</name>
<protein>
    <recommendedName>
        <fullName evidence="3">Aminopeptidase</fullName>
    </recommendedName>
</protein>
<proteinExistence type="predicted"/>
<sequence>MFSFHRMPKPLPLLPIPLPCRTKKMKTMMTLLYFPLVLTGCLPYLYHLGKEQSAIILGREKIEVVLNKPNIDSKTKEKLNLIREVRNFAIEELALNENGGFEYFTKLDREEIGWNVSASEAFALKSYTWWFPIAGTVPYKGFFDKEMAKELENQLKNKGYDTRIRAIGGYSTLGWFSDPVLSPQLTWADHRLVGLVIHEMAHATAYLPGDTTLNESYASFVEEIGTERFYIKKEGGNSVHLEKFKREKIKRETTIKLLKLYADRLKQVYDSDKDINLKQILKQSIILEFKTKVIEDKLVPEEKSKEFLARDWNNEDFLGALRYHSGEVSFLNLYEKSNRDLSIFHKEVKKLFELPKEKRTEFLSQDL</sequence>
<keyword evidence="2" id="KW-1185">Reference proteome</keyword>
<dbReference type="HOGENOM" id="CLU_064960_0_0_12"/>
<evidence type="ECO:0000313" key="1">
    <source>
        <dbReference type="EMBL" id="ABZ97034.1"/>
    </source>
</evidence>
<dbReference type="InterPro" id="IPR014553">
    <property type="entry name" value="Aminopept"/>
</dbReference>
<reference evidence="1 2" key="1">
    <citation type="journal article" date="2008" name="PLoS ONE">
        <title>Genome sequence of the saprophyte Leptospira biflexa provides insights into the evolution of Leptospira and the pathogenesis of leptospirosis.</title>
        <authorList>
            <person name="Picardeau M."/>
            <person name="Bulach D.M."/>
            <person name="Bouchier C."/>
            <person name="Zuerner R.L."/>
            <person name="Zidane N."/>
            <person name="Wilson P.J."/>
            <person name="Creno S."/>
            <person name="Kuczek E.S."/>
            <person name="Bommezzadri S."/>
            <person name="Davis J.C."/>
            <person name="McGrath A."/>
            <person name="Johnson M.J."/>
            <person name="Boursaux-Eude C."/>
            <person name="Seemann T."/>
            <person name="Rouy Z."/>
            <person name="Coppel R.L."/>
            <person name="Rood J.I."/>
            <person name="Lajus A."/>
            <person name="Davies J.K."/>
            <person name="Medigue C."/>
            <person name="Adler B."/>
        </authorList>
    </citation>
    <scope>NUCLEOTIDE SEQUENCE [LARGE SCALE GENOMIC DNA]</scope>
    <source>
        <strain evidence="2">Patoc 1 / ATCC 23582 / Paris</strain>
    </source>
</reference>
<accession>B0SLY2</accession>
<dbReference type="EMBL" id="CP000786">
    <property type="protein sequence ID" value="ABZ97034.1"/>
    <property type="molecule type" value="Genomic_DNA"/>
</dbReference>
<dbReference type="Proteomes" id="UP000001847">
    <property type="component" value="Chromosome I"/>
</dbReference>
<dbReference type="Pfam" id="PF10023">
    <property type="entry name" value="Aminopep"/>
    <property type="match status" value="1"/>
</dbReference>
<dbReference type="AlphaFoldDB" id="B0SLY2"/>